<reference evidence="1 2" key="1">
    <citation type="submission" date="2015-04" db="EMBL/GenBank/DDBJ databases">
        <title>Complete genome sequence of Schizopora paradoxa KUC8140, a cosmopolitan wood degrader in East Asia.</title>
        <authorList>
            <consortium name="DOE Joint Genome Institute"/>
            <person name="Min B."/>
            <person name="Park H."/>
            <person name="Jang Y."/>
            <person name="Kim J.-J."/>
            <person name="Kim K.H."/>
            <person name="Pangilinan J."/>
            <person name="Lipzen A."/>
            <person name="Riley R."/>
            <person name="Grigoriev I.V."/>
            <person name="Spatafora J.W."/>
            <person name="Choi I.-G."/>
        </authorList>
    </citation>
    <scope>NUCLEOTIDE SEQUENCE [LARGE SCALE GENOMIC DNA]</scope>
    <source>
        <strain evidence="1 2">KUC8140</strain>
    </source>
</reference>
<organism evidence="1 2">
    <name type="scientific">Schizopora paradoxa</name>
    <dbReference type="NCBI Taxonomy" id="27342"/>
    <lineage>
        <taxon>Eukaryota</taxon>
        <taxon>Fungi</taxon>
        <taxon>Dikarya</taxon>
        <taxon>Basidiomycota</taxon>
        <taxon>Agaricomycotina</taxon>
        <taxon>Agaricomycetes</taxon>
        <taxon>Hymenochaetales</taxon>
        <taxon>Schizoporaceae</taxon>
        <taxon>Schizopora</taxon>
    </lineage>
</organism>
<protein>
    <recommendedName>
        <fullName evidence="3">Reverse transcriptase zinc-binding domain-containing protein</fullName>
    </recommendedName>
</protein>
<dbReference type="AlphaFoldDB" id="A0A0H2SDC7"/>
<dbReference type="EMBL" id="KQ085936">
    <property type="protein sequence ID" value="KLO14941.1"/>
    <property type="molecule type" value="Genomic_DNA"/>
</dbReference>
<dbReference type="STRING" id="27342.A0A0H2SDC7"/>
<evidence type="ECO:0000313" key="1">
    <source>
        <dbReference type="EMBL" id="KLO14941.1"/>
    </source>
</evidence>
<keyword evidence="2" id="KW-1185">Reference proteome</keyword>
<evidence type="ECO:0000313" key="2">
    <source>
        <dbReference type="Proteomes" id="UP000053477"/>
    </source>
</evidence>
<dbReference type="OrthoDB" id="3267074at2759"/>
<accession>A0A0H2SDC7</accession>
<name>A0A0H2SDC7_9AGAM</name>
<proteinExistence type="predicted"/>
<gene>
    <name evidence="1" type="ORF">SCHPADRAFT_850220</name>
</gene>
<sequence>MRDVRMQRPLRFFHKHAVKLNLTRRQHSMLVQLRTGHVGLNGHLFKIGRALTADCPHCEGEVETVAHFLMRCQAYERERQQHLQRRGRRPETIAELLTTPGAFKRVIRYVDATKRLGAIFGDEP</sequence>
<dbReference type="Proteomes" id="UP000053477">
    <property type="component" value="Unassembled WGS sequence"/>
</dbReference>
<dbReference type="InParanoid" id="A0A0H2SDC7"/>
<evidence type="ECO:0008006" key="3">
    <source>
        <dbReference type="Google" id="ProtNLM"/>
    </source>
</evidence>